<dbReference type="GO" id="GO:0009117">
    <property type="term" value="P:nucleotide metabolic process"/>
    <property type="evidence" value="ECO:0007669"/>
    <property type="project" value="UniProtKB-KW"/>
</dbReference>
<evidence type="ECO:0000256" key="10">
    <source>
        <dbReference type="HAMAP-Rule" id="MF_01405"/>
    </source>
</evidence>
<comment type="subunit">
    <text evidence="2 10">Homodimer.</text>
</comment>
<feature type="active site" description="Proton acceptor" evidence="10">
    <location>
        <position position="71"/>
    </location>
</feature>
<keyword evidence="6 10" id="KW-0460">Magnesium</keyword>
<evidence type="ECO:0000256" key="3">
    <source>
        <dbReference type="ARBA" id="ARBA00022723"/>
    </source>
</evidence>
<dbReference type="EMBL" id="QXIR01000003">
    <property type="protein sequence ID" value="RIW37735.1"/>
    <property type="molecule type" value="Genomic_DNA"/>
</dbReference>
<dbReference type="GO" id="GO:0017111">
    <property type="term" value="F:ribonucleoside triphosphate phosphatase activity"/>
    <property type="evidence" value="ECO:0007669"/>
    <property type="project" value="InterPro"/>
</dbReference>
<feature type="binding site" evidence="10">
    <location>
        <position position="42"/>
    </location>
    <ligand>
        <name>Mg(2+)</name>
        <dbReference type="ChEBI" id="CHEBI:18420"/>
    </ligand>
</feature>
<dbReference type="Gene3D" id="3.90.950.10">
    <property type="match status" value="1"/>
</dbReference>
<dbReference type="GO" id="GO:0036220">
    <property type="term" value="F:ITP diphosphatase activity"/>
    <property type="evidence" value="ECO:0007669"/>
    <property type="project" value="UniProtKB-UniRule"/>
</dbReference>
<sequence length="202" mass="22361">MKKKVIIATKNKGKAGEFERMLQPKGYEVLTLLDFPEFKDIEETGTTFEENAILKAEEASAILKEIVIADDSGLIIDALDGRPGVYSARYAGEEKNDDANIDKVLTELEGVPFNERGARFYCVLSIAGPNRKTSTYSGTCEGKILGERRGMNGFGYDPIFLVEDKDKTMAELTPEEKAAISHRGNALKQFEENLRTLTGDVQ</sequence>
<comment type="function">
    <text evidence="10">Pyrophosphatase that catalyzes the hydrolysis of nucleoside triphosphates to their monophosphate derivatives, with a high preference for the non-canonical purine nucleotides XTP (xanthosine triphosphate), dITP (deoxyinosine triphosphate) and ITP. Seems to function as a house-cleaning enzyme that removes non-canonical purine nucleotides from the nucleotide pool, thus preventing their incorporation into DNA/RNA and avoiding chromosomal lesions.</text>
</comment>
<evidence type="ECO:0000313" key="13">
    <source>
        <dbReference type="Proteomes" id="UP000265801"/>
    </source>
</evidence>
<comment type="similarity">
    <text evidence="1 10 11">Belongs to the HAM1 NTPase family.</text>
</comment>
<dbReference type="EC" id="3.6.1.66" evidence="10"/>
<dbReference type="InterPro" id="IPR029001">
    <property type="entry name" value="ITPase-like_fam"/>
</dbReference>
<dbReference type="GO" id="GO:0035870">
    <property type="term" value="F:dITP diphosphatase activity"/>
    <property type="evidence" value="ECO:0007669"/>
    <property type="project" value="UniProtKB-UniRule"/>
</dbReference>
<evidence type="ECO:0000256" key="1">
    <source>
        <dbReference type="ARBA" id="ARBA00008023"/>
    </source>
</evidence>
<evidence type="ECO:0000256" key="6">
    <source>
        <dbReference type="ARBA" id="ARBA00022842"/>
    </source>
</evidence>
<evidence type="ECO:0000256" key="8">
    <source>
        <dbReference type="ARBA" id="ARBA00051875"/>
    </source>
</evidence>
<comment type="caution">
    <text evidence="12">The sequence shown here is derived from an EMBL/GenBank/DDBJ whole genome shotgun (WGS) entry which is preliminary data.</text>
</comment>
<evidence type="ECO:0000256" key="4">
    <source>
        <dbReference type="ARBA" id="ARBA00022741"/>
    </source>
</evidence>
<evidence type="ECO:0000256" key="9">
    <source>
        <dbReference type="ARBA" id="ARBA00052017"/>
    </source>
</evidence>
<gene>
    <name evidence="12" type="ORF">D3H55_03990</name>
</gene>
<dbReference type="FunFam" id="3.90.950.10:FF:000001">
    <property type="entry name" value="dITP/XTP pyrophosphatase"/>
    <property type="match status" value="1"/>
</dbReference>
<feature type="binding site" evidence="10">
    <location>
        <position position="177"/>
    </location>
    <ligand>
        <name>substrate</name>
    </ligand>
</feature>
<evidence type="ECO:0000256" key="2">
    <source>
        <dbReference type="ARBA" id="ARBA00011738"/>
    </source>
</evidence>
<dbReference type="OrthoDB" id="9807456at2"/>
<keyword evidence="4 10" id="KW-0547">Nucleotide-binding</keyword>
<evidence type="ECO:0000313" key="12">
    <source>
        <dbReference type="EMBL" id="RIW37735.1"/>
    </source>
</evidence>
<feature type="binding site" evidence="10">
    <location>
        <begin position="9"/>
        <end position="14"/>
    </location>
    <ligand>
        <name>substrate</name>
    </ligand>
</feature>
<keyword evidence="5 10" id="KW-0378">Hydrolase</keyword>
<comment type="catalytic activity">
    <reaction evidence="8 10">
        <text>dITP + H2O = dIMP + diphosphate + H(+)</text>
        <dbReference type="Rhea" id="RHEA:28342"/>
        <dbReference type="ChEBI" id="CHEBI:15377"/>
        <dbReference type="ChEBI" id="CHEBI:15378"/>
        <dbReference type="ChEBI" id="CHEBI:33019"/>
        <dbReference type="ChEBI" id="CHEBI:61194"/>
        <dbReference type="ChEBI" id="CHEBI:61382"/>
        <dbReference type="EC" id="3.6.1.66"/>
    </reaction>
</comment>
<feature type="binding site" evidence="10">
    <location>
        <position position="71"/>
    </location>
    <ligand>
        <name>Mg(2+)</name>
        <dbReference type="ChEBI" id="CHEBI:18420"/>
    </ligand>
</feature>
<feature type="binding site" evidence="10">
    <location>
        <position position="72"/>
    </location>
    <ligand>
        <name>substrate</name>
    </ligand>
</feature>
<comment type="cofactor">
    <cofactor evidence="10">
        <name>Mg(2+)</name>
        <dbReference type="ChEBI" id="CHEBI:18420"/>
    </cofactor>
    <text evidence="10">Binds 1 Mg(2+) ion per subunit.</text>
</comment>
<dbReference type="NCBIfam" id="NF011397">
    <property type="entry name" value="PRK14822.1"/>
    <property type="match status" value="1"/>
</dbReference>
<evidence type="ECO:0000256" key="5">
    <source>
        <dbReference type="ARBA" id="ARBA00022801"/>
    </source>
</evidence>
<dbReference type="RefSeq" id="WP_119545615.1">
    <property type="nucleotide sequence ID" value="NZ_QXIR01000003.1"/>
</dbReference>
<dbReference type="CDD" id="cd00515">
    <property type="entry name" value="HAM1"/>
    <property type="match status" value="1"/>
</dbReference>
<dbReference type="PANTHER" id="PTHR11067:SF9">
    <property type="entry name" value="INOSINE TRIPHOSPHATE PYROPHOSPHATASE"/>
    <property type="match status" value="1"/>
</dbReference>
<dbReference type="NCBIfam" id="TIGR00042">
    <property type="entry name" value="RdgB/HAM1 family non-canonical purine NTP pyrophosphatase"/>
    <property type="match status" value="1"/>
</dbReference>
<keyword evidence="3 10" id="KW-0479">Metal-binding</keyword>
<proteinExistence type="inferred from homology"/>
<dbReference type="PANTHER" id="PTHR11067">
    <property type="entry name" value="INOSINE TRIPHOSPHATE PYROPHOSPHATASE/HAM1 PROTEIN"/>
    <property type="match status" value="1"/>
</dbReference>
<dbReference type="Pfam" id="PF01725">
    <property type="entry name" value="Ham1p_like"/>
    <property type="match status" value="1"/>
</dbReference>
<organism evidence="12 13">
    <name type="scientific">Bacillus salacetis</name>
    <dbReference type="NCBI Taxonomy" id="2315464"/>
    <lineage>
        <taxon>Bacteria</taxon>
        <taxon>Bacillati</taxon>
        <taxon>Bacillota</taxon>
        <taxon>Bacilli</taxon>
        <taxon>Bacillales</taxon>
        <taxon>Bacillaceae</taxon>
        <taxon>Bacillus</taxon>
    </lineage>
</organism>
<dbReference type="GO" id="GO:0000166">
    <property type="term" value="F:nucleotide binding"/>
    <property type="evidence" value="ECO:0007669"/>
    <property type="project" value="UniProtKB-KW"/>
</dbReference>
<reference evidence="12 13" key="1">
    <citation type="submission" date="2018-09" db="EMBL/GenBank/DDBJ databases">
        <title>Bacillus saliacetes sp. nov., isolated from Thai shrimp paste (Ka-pi).</title>
        <authorList>
            <person name="Daroonpunt R."/>
            <person name="Tanasupawat S."/>
            <person name="Yiamsombut S."/>
        </authorList>
    </citation>
    <scope>NUCLEOTIDE SEQUENCE [LARGE SCALE GENOMIC DNA]</scope>
    <source>
        <strain evidence="12 13">SKP7-4</strain>
    </source>
</reference>
<name>A0A3A1R4R2_9BACI</name>
<accession>A0A3A1R4R2</accession>
<evidence type="ECO:0000256" key="11">
    <source>
        <dbReference type="RuleBase" id="RU003781"/>
    </source>
</evidence>
<dbReference type="InterPro" id="IPR020922">
    <property type="entry name" value="dITP/XTP_pyrophosphatase"/>
</dbReference>
<protein>
    <recommendedName>
        <fullName evidence="10">dITP/XTP pyrophosphatase</fullName>
        <ecNumber evidence="10">3.6.1.66</ecNumber>
    </recommendedName>
    <alternativeName>
        <fullName evidence="10">Non-canonical purine NTP pyrophosphatase</fullName>
    </alternativeName>
    <alternativeName>
        <fullName evidence="10">Non-standard purine NTP pyrophosphatase</fullName>
    </alternativeName>
    <alternativeName>
        <fullName evidence="10">Nucleoside-triphosphate diphosphatase</fullName>
    </alternativeName>
    <alternativeName>
        <fullName evidence="10">Nucleoside-triphosphate pyrophosphatase</fullName>
        <shortName evidence="10">NTPase</shortName>
    </alternativeName>
</protein>
<comment type="catalytic activity">
    <reaction evidence="10">
        <text>ITP + H2O = IMP + diphosphate + H(+)</text>
        <dbReference type="Rhea" id="RHEA:29399"/>
        <dbReference type="ChEBI" id="CHEBI:15377"/>
        <dbReference type="ChEBI" id="CHEBI:15378"/>
        <dbReference type="ChEBI" id="CHEBI:33019"/>
        <dbReference type="ChEBI" id="CHEBI:58053"/>
        <dbReference type="ChEBI" id="CHEBI:61402"/>
        <dbReference type="EC" id="3.6.1.66"/>
    </reaction>
</comment>
<feature type="binding site" evidence="10">
    <location>
        <begin position="182"/>
        <end position="183"/>
    </location>
    <ligand>
        <name>substrate</name>
    </ligand>
</feature>
<feature type="binding site" evidence="10">
    <location>
        <begin position="154"/>
        <end position="157"/>
    </location>
    <ligand>
        <name>substrate</name>
    </ligand>
</feature>
<dbReference type="Proteomes" id="UP000265801">
    <property type="component" value="Unassembled WGS sequence"/>
</dbReference>
<dbReference type="AlphaFoldDB" id="A0A3A1R4R2"/>
<evidence type="ECO:0000256" key="7">
    <source>
        <dbReference type="ARBA" id="ARBA00023080"/>
    </source>
</evidence>
<keyword evidence="7 10" id="KW-0546">Nucleotide metabolism</keyword>
<dbReference type="GO" id="GO:0046872">
    <property type="term" value="F:metal ion binding"/>
    <property type="evidence" value="ECO:0007669"/>
    <property type="project" value="UniProtKB-KW"/>
</dbReference>
<dbReference type="SUPFAM" id="SSF52972">
    <property type="entry name" value="ITPase-like"/>
    <property type="match status" value="1"/>
</dbReference>
<keyword evidence="13" id="KW-1185">Reference proteome</keyword>
<dbReference type="GO" id="GO:0009146">
    <property type="term" value="P:purine nucleoside triphosphate catabolic process"/>
    <property type="evidence" value="ECO:0007669"/>
    <property type="project" value="UniProtKB-UniRule"/>
</dbReference>
<dbReference type="GO" id="GO:0005829">
    <property type="term" value="C:cytosol"/>
    <property type="evidence" value="ECO:0007669"/>
    <property type="project" value="TreeGrafter"/>
</dbReference>
<comment type="catalytic activity">
    <reaction evidence="9 10">
        <text>XTP + H2O = XMP + diphosphate + H(+)</text>
        <dbReference type="Rhea" id="RHEA:28610"/>
        <dbReference type="ChEBI" id="CHEBI:15377"/>
        <dbReference type="ChEBI" id="CHEBI:15378"/>
        <dbReference type="ChEBI" id="CHEBI:33019"/>
        <dbReference type="ChEBI" id="CHEBI:57464"/>
        <dbReference type="ChEBI" id="CHEBI:61314"/>
        <dbReference type="EC" id="3.6.1.66"/>
    </reaction>
</comment>
<dbReference type="HAMAP" id="MF_01405">
    <property type="entry name" value="Non_canon_purine_NTPase"/>
    <property type="match status" value="1"/>
</dbReference>
<dbReference type="InterPro" id="IPR002637">
    <property type="entry name" value="RdgB/HAM1"/>
</dbReference>
<dbReference type="GO" id="GO:0036222">
    <property type="term" value="F:XTP diphosphatase activity"/>
    <property type="evidence" value="ECO:0007669"/>
    <property type="project" value="UniProtKB-UniRule"/>
</dbReference>